<keyword evidence="1" id="KW-0723">Serine/threonine-protein kinase</keyword>
<reference evidence="7" key="1">
    <citation type="submission" date="2021-02" db="EMBL/GenBank/DDBJ databases">
        <authorList>
            <person name="Nowell W R."/>
        </authorList>
    </citation>
    <scope>NUCLEOTIDE SEQUENCE</scope>
</reference>
<proteinExistence type="predicted"/>
<dbReference type="InterPro" id="IPR008271">
    <property type="entry name" value="Ser/Thr_kinase_AS"/>
</dbReference>
<dbReference type="CDD" id="cd06606">
    <property type="entry name" value="STKc_MAPKKK"/>
    <property type="match status" value="1"/>
</dbReference>
<keyword evidence="9" id="KW-1185">Reference proteome</keyword>
<dbReference type="Pfam" id="PF00069">
    <property type="entry name" value="Pkinase"/>
    <property type="match status" value="1"/>
</dbReference>
<dbReference type="Proteomes" id="UP000663829">
    <property type="component" value="Unassembled WGS sequence"/>
</dbReference>
<keyword evidence="3" id="KW-0547">Nucleotide-binding</keyword>
<dbReference type="PANTHER" id="PTHR11584:SF394">
    <property type="entry name" value="APOPTOTIC SIGNAL-REGULATING KINASE 1, ISOFORM C"/>
    <property type="match status" value="1"/>
</dbReference>
<organism evidence="7 9">
    <name type="scientific">Didymodactylos carnosus</name>
    <dbReference type="NCBI Taxonomy" id="1234261"/>
    <lineage>
        <taxon>Eukaryota</taxon>
        <taxon>Metazoa</taxon>
        <taxon>Spiralia</taxon>
        <taxon>Gnathifera</taxon>
        <taxon>Rotifera</taxon>
        <taxon>Eurotatoria</taxon>
        <taxon>Bdelloidea</taxon>
        <taxon>Philodinida</taxon>
        <taxon>Philodinidae</taxon>
        <taxon>Didymodactylos</taxon>
    </lineage>
</organism>
<keyword evidence="4" id="KW-0418">Kinase</keyword>
<dbReference type="AlphaFoldDB" id="A0A813PL49"/>
<evidence type="ECO:0000256" key="5">
    <source>
        <dbReference type="ARBA" id="ARBA00022840"/>
    </source>
</evidence>
<evidence type="ECO:0000256" key="1">
    <source>
        <dbReference type="ARBA" id="ARBA00022527"/>
    </source>
</evidence>
<dbReference type="EMBL" id="CAJOBC010000103">
    <property type="protein sequence ID" value="CAF3537066.1"/>
    <property type="molecule type" value="Genomic_DNA"/>
</dbReference>
<dbReference type="InterPro" id="IPR025136">
    <property type="entry name" value="MAP3K_TRAF-bd"/>
</dbReference>
<keyword evidence="5" id="KW-0067">ATP-binding</keyword>
<keyword evidence="2" id="KW-0808">Transferase</keyword>
<dbReference type="GO" id="GO:0004674">
    <property type="term" value="F:protein serine/threonine kinase activity"/>
    <property type="evidence" value="ECO:0007669"/>
    <property type="project" value="UniProtKB-KW"/>
</dbReference>
<dbReference type="PANTHER" id="PTHR11584">
    <property type="entry name" value="SERINE/THREONINE PROTEIN KINASE"/>
    <property type="match status" value="1"/>
</dbReference>
<protein>
    <recommendedName>
        <fullName evidence="6">Protein kinase domain-containing protein</fullName>
    </recommendedName>
</protein>
<dbReference type="PROSITE" id="PS00108">
    <property type="entry name" value="PROTEIN_KINASE_ST"/>
    <property type="match status" value="1"/>
</dbReference>
<dbReference type="SUPFAM" id="SSF56112">
    <property type="entry name" value="Protein kinase-like (PK-like)"/>
    <property type="match status" value="1"/>
</dbReference>
<dbReference type="Pfam" id="PF13281">
    <property type="entry name" value="MAP3K_TRAF_bd"/>
    <property type="match status" value="1"/>
</dbReference>
<feature type="domain" description="Protein kinase" evidence="6">
    <location>
        <begin position="599"/>
        <end position="857"/>
    </location>
</feature>
<dbReference type="GO" id="GO:0005524">
    <property type="term" value="F:ATP binding"/>
    <property type="evidence" value="ECO:0007669"/>
    <property type="project" value="UniProtKB-KW"/>
</dbReference>
<evidence type="ECO:0000256" key="4">
    <source>
        <dbReference type="ARBA" id="ARBA00022777"/>
    </source>
</evidence>
<evidence type="ECO:0000256" key="3">
    <source>
        <dbReference type="ARBA" id="ARBA00022741"/>
    </source>
</evidence>
<dbReference type="InterPro" id="IPR046873">
    <property type="entry name" value="HisK-N-like"/>
</dbReference>
<dbReference type="Proteomes" id="UP000681722">
    <property type="component" value="Unassembled WGS sequence"/>
</dbReference>
<comment type="caution">
    <text evidence="7">The sequence shown here is derived from an EMBL/GenBank/DDBJ whole genome shotgun (WGS) entry which is preliminary data.</text>
</comment>
<dbReference type="InterPro" id="IPR011009">
    <property type="entry name" value="Kinase-like_dom_sf"/>
</dbReference>
<dbReference type="Gene3D" id="1.10.510.10">
    <property type="entry name" value="Transferase(Phosphotransferase) domain 1"/>
    <property type="match status" value="1"/>
</dbReference>
<evidence type="ECO:0000256" key="2">
    <source>
        <dbReference type="ARBA" id="ARBA00022679"/>
    </source>
</evidence>
<evidence type="ECO:0000313" key="8">
    <source>
        <dbReference type="EMBL" id="CAF3537066.1"/>
    </source>
</evidence>
<evidence type="ECO:0000259" key="6">
    <source>
        <dbReference type="PROSITE" id="PS50011"/>
    </source>
</evidence>
<accession>A0A813PL49</accession>
<dbReference type="InterPro" id="IPR000719">
    <property type="entry name" value="Prot_kinase_dom"/>
</dbReference>
<dbReference type="SMART" id="SM00220">
    <property type="entry name" value="S_TKc"/>
    <property type="match status" value="1"/>
</dbReference>
<dbReference type="Pfam" id="PF20302">
    <property type="entry name" value="HisK-N-like"/>
    <property type="match status" value="1"/>
</dbReference>
<evidence type="ECO:0000313" key="7">
    <source>
        <dbReference type="EMBL" id="CAF0756651.1"/>
    </source>
</evidence>
<dbReference type="EMBL" id="CAJNOQ010000103">
    <property type="protein sequence ID" value="CAF0756651.1"/>
    <property type="molecule type" value="Genomic_DNA"/>
</dbReference>
<evidence type="ECO:0000313" key="9">
    <source>
        <dbReference type="Proteomes" id="UP000663829"/>
    </source>
</evidence>
<name>A0A813PL49_9BILA</name>
<dbReference type="OrthoDB" id="275301at2759"/>
<dbReference type="PROSITE" id="PS50011">
    <property type="entry name" value="PROTEIN_KINASE_DOM"/>
    <property type="match status" value="1"/>
</dbReference>
<sequence>MKCVCVTENGKVKTDGNVKPLWDTISSCIENDLNYHCEFIDFNKLDFQEHETLNKFLTADIVLMDVTNTQKRPVFMYHKGTRESIGYTEDIVLIEASAENDAIQDLKTTCKIKRLIVYRYDEAQRIFYDTTATSTSQRIALLRTNLRASLEAASTIVQKSSSDRYIALMNDRRHAINDTTLYKEFLWNEICNDVFTNKMQEYATPALVLNLIYAFRDIQDYESIIQVIERCKQLDVIWTKLADNPMIAYLTAFAYSRRNAPGDRDRALEILEKSSTTKKTENEQSNDAICLCGRIYKDKFTESDCRDKDSLTKAIAIAGINLLTLLCIAGEDPKTSNEAYKIIMKLNALLGKKGALRDLADYWDVATYFELHVVQQEWVKANQAALHMYLLNPPVWYMKSTFFNLKLLHDAIIIRDDRSKNTKESNGKIQSSTNSKNKTMASEEAFSFWIEFFDDAVQSGQSSANYLPASMPILICDNYEKKSGVLQTHVYLEAYLQLNFHTDPETLVIRVLNKSDNPPATPDIPEARSGVKTIEMQSIRSVINVKRDARSVFLHAYENVETFSSLELQIYFSSAERRTAFNEKIGKTKSETDDVETNQDLNVSCVYHSLGRVFKAEDTDSLMKYAVKEISMRYPGYADVLQNEIKILSSLKHRHIVSYYGTNIDRTKKPPCFQIIMEYVDGGSLTKLISKFGHFPEKTIRNYTRQILEGLMYLHENRILHRDIKGANILVNSRGELKIADFGTSKRLAGLHLANEDSVGTLNYMAPDVVRVAPKGYGPEVDIWSVGCTVIEMATGKIPFHKVASSCVLMIKLGTEKQPPEIPEELSDEAKEFLHKCFEQDPDKRSSAKELLNHSFVSFAPSTYDSHHPDYYHSISDSNDILLASPEKSVAIAKSVEEQRRKKLIEYLESQRDTLLDQWMSLIEEKSDPERMNMDTLYILLPAIIEYLDTLNEKPLQLAIEQISKTTVMDSDRRADLERGCYCFIKAANSILLNKNIVPHVMFALDNLIRRAVEVIVGYIRPDFSPALTPLPPDTASLRTLSFSQYETNDDLERLEYSYLKEVETSKKHLKELISLECENNVKLDELLKTQGQSKSVGLFLPHGSQQSIKDSEYIDKNSMFNLDDDTNNSTSSLNNDEKIQIERVRTLCVLQHEHDELLDRMINNRKRLAECLDKKTYISVEQSSVEEDT</sequence>
<gene>
    <name evidence="7" type="ORF">GPM918_LOCUS1148</name>
    <name evidence="8" type="ORF">SRO942_LOCUS1148</name>
</gene>